<feature type="region of interest" description="Disordered" evidence="1">
    <location>
        <begin position="322"/>
        <end position="369"/>
    </location>
</feature>
<dbReference type="EMBL" id="JAYKXP010000093">
    <property type="protein sequence ID" value="KAK7027906.1"/>
    <property type="molecule type" value="Genomic_DNA"/>
</dbReference>
<gene>
    <name evidence="2" type="ORF">VNI00_015122</name>
</gene>
<proteinExistence type="predicted"/>
<dbReference type="GO" id="GO:0000981">
    <property type="term" value="F:DNA-binding transcription factor activity, RNA polymerase II-specific"/>
    <property type="evidence" value="ECO:0007669"/>
    <property type="project" value="InterPro"/>
</dbReference>
<feature type="region of interest" description="Disordered" evidence="1">
    <location>
        <begin position="628"/>
        <end position="661"/>
    </location>
</feature>
<sequence>MASIPPTVPLGPPPPYTATPMAAPPAPAPAPAPAPVNANFTLTDDETKWLKDNYLSIYYWTWEASKTEGIKKTWVDQTVLDPFIDNFNHTDRPRAGYLSGVYRVFTNASRRIHSGNAPVPLCPPGFIVPESVADELPTPTSDPEPEGNNSSLPGRATWGKNEWRLANAEAVAGNGRQNAPGQNRGAALRGYSRAMTDGWNNLTEIQQAYWNALANEKNEARCAKPPPEHIADNQSNASDYVYASLGGLVGNGWNQLGDVCFHVHIIIPQQDGTNRVEAVTVAGQKSSIHFKVPGHLQQQYEQSFLEPLRTFKELKPVEFDVEDAPASGSNGTPQASSGNTDESIHPAPSQDPVALPNIEDRNSTATDEDGCSSLVVTLLAATGTGNDSSDPIAPINAEMTSGNDTIISTEEHASQTSAGNLDDVEMANSNDIIIPNSATEAVPQTLTGDDSPEPGVQVEGKTSDGDGAVDPVSTVDTLAEQDPSIELAVSVETPNEERIATTSHQPNANGNTNIQLAHADQANDDTSTVNPRDLVLSNTPGTAIVDTNGASVVTPTINPDTPNNIPVAANIVTDIAPLQDAAAASSGPSTINDPPCERCTKYGSECVKATEKLCMECRKKKIRCSFNTNPRKRAASGMGPPPSEPGSSRSTRTTTKRVRTA</sequence>
<name>A0AAW0BPN6_9AGAR</name>
<evidence type="ECO:0000256" key="1">
    <source>
        <dbReference type="SAM" id="MobiDB-lite"/>
    </source>
</evidence>
<evidence type="ECO:0008006" key="4">
    <source>
        <dbReference type="Google" id="ProtNLM"/>
    </source>
</evidence>
<organism evidence="2 3">
    <name type="scientific">Paramarasmius palmivorus</name>
    <dbReference type="NCBI Taxonomy" id="297713"/>
    <lineage>
        <taxon>Eukaryota</taxon>
        <taxon>Fungi</taxon>
        <taxon>Dikarya</taxon>
        <taxon>Basidiomycota</taxon>
        <taxon>Agaricomycotina</taxon>
        <taxon>Agaricomycetes</taxon>
        <taxon>Agaricomycetidae</taxon>
        <taxon>Agaricales</taxon>
        <taxon>Marasmiineae</taxon>
        <taxon>Marasmiaceae</taxon>
        <taxon>Paramarasmius</taxon>
    </lineage>
</organism>
<dbReference type="CDD" id="cd00067">
    <property type="entry name" value="GAL4"/>
    <property type="match status" value="1"/>
</dbReference>
<keyword evidence="3" id="KW-1185">Reference proteome</keyword>
<feature type="region of interest" description="Disordered" evidence="1">
    <location>
        <begin position="444"/>
        <end position="469"/>
    </location>
</feature>
<evidence type="ECO:0000313" key="2">
    <source>
        <dbReference type="EMBL" id="KAK7027906.1"/>
    </source>
</evidence>
<dbReference type="Proteomes" id="UP001383192">
    <property type="component" value="Unassembled WGS sequence"/>
</dbReference>
<dbReference type="AlphaFoldDB" id="A0AAW0BPN6"/>
<dbReference type="InterPro" id="IPR001138">
    <property type="entry name" value="Zn2Cys6_DnaBD"/>
</dbReference>
<comment type="caution">
    <text evidence="2">The sequence shown here is derived from an EMBL/GenBank/DDBJ whole genome shotgun (WGS) entry which is preliminary data.</text>
</comment>
<reference evidence="2 3" key="1">
    <citation type="submission" date="2024-01" db="EMBL/GenBank/DDBJ databases">
        <title>A draft genome for a cacao thread blight-causing isolate of Paramarasmius palmivorus.</title>
        <authorList>
            <person name="Baruah I.K."/>
            <person name="Bukari Y."/>
            <person name="Amoako-Attah I."/>
            <person name="Meinhardt L.W."/>
            <person name="Bailey B.A."/>
            <person name="Cohen S.P."/>
        </authorList>
    </citation>
    <scope>NUCLEOTIDE SEQUENCE [LARGE SCALE GENOMIC DNA]</scope>
    <source>
        <strain evidence="2 3">GH-12</strain>
    </source>
</reference>
<feature type="region of interest" description="Disordered" evidence="1">
    <location>
        <begin position="132"/>
        <end position="157"/>
    </location>
</feature>
<evidence type="ECO:0000313" key="3">
    <source>
        <dbReference type="Proteomes" id="UP001383192"/>
    </source>
</evidence>
<protein>
    <recommendedName>
        <fullName evidence="4">Zn(2)-C6 fungal-type domain-containing protein</fullName>
    </recommendedName>
</protein>
<feature type="compositionally biased region" description="Polar residues" evidence="1">
    <location>
        <begin position="327"/>
        <end position="341"/>
    </location>
</feature>
<accession>A0AAW0BPN6</accession>
<dbReference type="GO" id="GO:0008270">
    <property type="term" value="F:zinc ion binding"/>
    <property type="evidence" value="ECO:0007669"/>
    <property type="project" value="InterPro"/>
</dbReference>